<accession>A0ABT8F5Z6</accession>
<dbReference type="RefSeq" id="WP_320004314.1">
    <property type="nucleotide sequence ID" value="NZ_JAUHJS010000004.1"/>
</dbReference>
<organism evidence="2 3">
    <name type="scientific">Shiella aurantiaca</name>
    <dbReference type="NCBI Taxonomy" id="3058365"/>
    <lineage>
        <taxon>Bacteria</taxon>
        <taxon>Pseudomonadati</taxon>
        <taxon>Bacteroidota</taxon>
        <taxon>Cytophagia</taxon>
        <taxon>Cytophagales</taxon>
        <taxon>Shiellaceae</taxon>
        <taxon>Shiella</taxon>
    </lineage>
</organism>
<comment type="caution">
    <text evidence="2">The sequence shown here is derived from an EMBL/GenBank/DDBJ whole genome shotgun (WGS) entry which is preliminary data.</text>
</comment>
<reference evidence="2" key="1">
    <citation type="submission" date="2023-06" db="EMBL/GenBank/DDBJ databases">
        <title>Cytophagales bacterium Strain LB-30, isolated from soil.</title>
        <authorList>
            <person name="Liu B."/>
        </authorList>
    </citation>
    <scope>NUCLEOTIDE SEQUENCE</scope>
    <source>
        <strain evidence="2">LB-30</strain>
    </source>
</reference>
<name>A0ABT8F5Z6_9BACT</name>
<evidence type="ECO:0000256" key="1">
    <source>
        <dbReference type="SAM" id="SignalP"/>
    </source>
</evidence>
<protein>
    <recommendedName>
        <fullName evidence="4">DUF4625 domain-containing protein</fullName>
    </recommendedName>
</protein>
<dbReference type="Proteomes" id="UP001168552">
    <property type="component" value="Unassembled WGS sequence"/>
</dbReference>
<sequence length="334" mass="37850">MIKIVIKYAFILAISTLMVACADNYSNVDPEDKNYPFRLILDAEEGGDLPDADEYGLEIKFADYLGELPNQPIIIHFEIKDASLPVDIDKVVYEFEEDDCVFERELDFLYDENSGTGTIALAVDTDLETLPEEFEIVFTLPEEVVEFVFEITSLESSSNTILGAPFVFEYASLDNDLAGEWILAITSEEEFEKFKSAFAPISADLSEISFVDITGEVILEFGFEEMKIEIVLLEEEEVTECEDGETETSIENKIIEIEAEYEVEDGELILEGSHFIIGDDGEIEDELDFILEAEYTLNDDGTANLKLLKLIDEDNYEEGEELFSEEVEFEIEKD</sequence>
<feature type="chain" id="PRO_5045290187" description="DUF4625 domain-containing protein" evidence="1">
    <location>
        <begin position="23"/>
        <end position="334"/>
    </location>
</feature>
<dbReference type="PROSITE" id="PS51257">
    <property type="entry name" value="PROKAR_LIPOPROTEIN"/>
    <property type="match status" value="1"/>
</dbReference>
<keyword evidence="3" id="KW-1185">Reference proteome</keyword>
<feature type="signal peptide" evidence="1">
    <location>
        <begin position="1"/>
        <end position="22"/>
    </location>
</feature>
<dbReference type="EMBL" id="JAUHJS010000004">
    <property type="protein sequence ID" value="MDN4165784.1"/>
    <property type="molecule type" value="Genomic_DNA"/>
</dbReference>
<keyword evidence="1" id="KW-0732">Signal</keyword>
<evidence type="ECO:0000313" key="2">
    <source>
        <dbReference type="EMBL" id="MDN4165784.1"/>
    </source>
</evidence>
<gene>
    <name evidence="2" type="ORF">QWY31_09735</name>
</gene>
<proteinExistence type="predicted"/>
<evidence type="ECO:0008006" key="4">
    <source>
        <dbReference type="Google" id="ProtNLM"/>
    </source>
</evidence>
<evidence type="ECO:0000313" key="3">
    <source>
        <dbReference type="Proteomes" id="UP001168552"/>
    </source>
</evidence>